<sequence>MEIMDEPTVIPFSNMLNGLNTILFQPPNPILQDILAKYPCFQEKTENRFGTYSKWNHGTHLSKKISNQSSLRERPKIGNKDISKEAILKKELQSLLNKLTHQNYDILLKQLKRHFHIDHMELFMGILWNAIQLQPDFQELYIHMLQQIYHSIQDEWVVLLNTKWNTIWMQYMEHHQWKLPYDLVERSHNYNDFCDYVKEKKRLISVSQAWARLINLGMIQTEPFYLLSQILQHIHRDMQIENPIHSMCIECYIEQSKEYYKTLRTNLQKKIPDNVYRNILDIKLLDLPKSCYFKVVDFIELIEKNEIPTLRKNNSIYELEDDGL</sequence>
<dbReference type="AlphaFoldDB" id="A0A6C0CS12"/>
<dbReference type="SUPFAM" id="SSF48371">
    <property type="entry name" value="ARM repeat"/>
    <property type="match status" value="1"/>
</dbReference>
<dbReference type="InterPro" id="IPR016024">
    <property type="entry name" value="ARM-type_fold"/>
</dbReference>
<accession>A0A6C0CS12</accession>
<organism evidence="1">
    <name type="scientific">viral metagenome</name>
    <dbReference type="NCBI Taxonomy" id="1070528"/>
    <lineage>
        <taxon>unclassified sequences</taxon>
        <taxon>metagenomes</taxon>
        <taxon>organismal metagenomes</taxon>
    </lineage>
</organism>
<dbReference type="EMBL" id="MN739479">
    <property type="protein sequence ID" value="QHT07007.1"/>
    <property type="molecule type" value="Genomic_DNA"/>
</dbReference>
<dbReference type="Gene3D" id="1.25.40.180">
    <property type="match status" value="1"/>
</dbReference>
<protein>
    <recommendedName>
        <fullName evidence="2">MIF4G domain-containing protein</fullName>
    </recommendedName>
</protein>
<evidence type="ECO:0000313" key="1">
    <source>
        <dbReference type="EMBL" id="QHT07007.1"/>
    </source>
</evidence>
<reference evidence="1" key="1">
    <citation type="journal article" date="2020" name="Nature">
        <title>Giant virus diversity and host interactions through global metagenomics.</title>
        <authorList>
            <person name="Schulz F."/>
            <person name="Roux S."/>
            <person name="Paez-Espino D."/>
            <person name="Jungbluth S."/>
            <person name="Walsh D.A."/>
            <person name="Denef V.J."/>
            <person name="McMahon K.D."/>
            <person name="Konstantinidis K.T."/>
            <person name="Eloe-Fadrosh E.A."/>
            <person name="Kyrpides N.C."/>
            <person name="Woyke T."/>
        </authorList>
    </citation>
    <scope>NUCLEOTIDE SEQUENCE</scope>
    <source>
        <strain evidence="1">GVMAG-M-3300021962-46</strain>
    </source>
</reference>
<evidence type="ECO:0008006" key="2">
    <source>
        <dbReference type="Google" id="ProtNLM"/>
    </source>
</evidence>
<name>A0A6C0CS12_9ZZZZ</name>
<proteinExistence type="predicted"/>